<dbReference type="PANTHER" id="PTHR12526:SF510">
    <property type="entry name" value="D-INOSITOL 3-PHOSPHATE GLYCOSYLTRANSFERASE"/>
    <property type="match status" value="1"/>
</dbReference>
<organism evidence="4 5">
    <name type="scientific">Christiangramia gaetbulicola</name>
    <dbReference type="NCBI Taxonomy" id="703340"/>
    <lineage>
        <taxon>Bacteria</taxon>
        <taxon>Pseudomonadati</taxon>
        <taxon>Bacteroidota</taxon>
        <taxon>Flavobacteriia</taxon>
        <taxon>Flavobacteriales</taxon>
        <taxon>Flavobacteriaceae</taxon>
        <taxon>Christiangramia</taxon>
    </lineage>
</organism>
<evidence type="ECO:0000256" key="2">
    <source>
        <dbReference type="ARBA" id="ARBA00022679"/>
    </source>
</evidence>
<accession>A0A2T6ANL7</accession>
<dbReference type="CDD" id="cd03801">
    <property type="entry name" value="GT4_PimA-like"/>
    <property type="match status" value="1"/>
</dbReference>
<evidence type="ECO:0000256" key="1">
    <source>
        <dbReference type="ARBA" id="ARBA00022676"/>
    </source>
</evidence>
<dbReference type="OrthoDB" id="596635at2"/>
<gene>
    <name evidence="4" type="ORF">C8P64_1331</name>
</gene>
<keyword evidence="2 4" id="KW-0808">Transferase</keyword>
<name>A0A2T6ANL7_9FLAO</name>
<dbReference type="Gene3D" id="3.40.50.2000">
    <property type="entry name" value="Glycogen Phosphorylase B"/>
    <property type="match status" value="2"/>
</dbReference>
<dbReference type="EMBL" id="QBKQ01000001">
    <property type="protein sequence ID" value="PTX45336.1"/>
    <property type="molecule type" value="Genomic_DNA"/>
</dbReference>
<dbReference type="GO" id="GO:0016757">
    <property type="term" value="F:glycosyltransferase activity"/>
    <property type="evidence" value="ECO:0007669"/>
    <property type="project" value="UniProtKB-KW"/>
</dbReference>
<dbReference type="Pfam" id="PF00534">
    <property type="entry name" value="Glycos_transf_1"/>
    <property type="match status" value="1"/>
</dbReference>
<dbReference type="SUPFAM" id="SSF53756">
    <property type="entry name" value="UDP-Glycosyltransferase/glycogen phosphorylase"/>
    <property type="match status" value="1"/>
</dbReference>
<comment type="caution">
    <text evidence="4">The sequence shown here is derived from an EMBL/GenBank/DDBJ whole genome shotgun (WGS) entry which is preliminary data.</text>
</comment>
<dbReference type="InterPro" id="IPR001296">
    <property type="entry name" value="Glyco_trans_1"/>
</dbReference>
<keyword evidence="5" id="KW-1185">Reference proteome</keyword>
<protein>
    <submittedName>
        <fullName evidence="4">Glycosyl transferase family 1</fullName>
    </submittedName>
</protein>
<evidence type="ECO:0000313" key="5">
    <source>
        <dbReference type="Proteomes" id="UP000244174"/>
    </source>
</evidence>
<evidence type="ECO:0000313" key="4">
    <source>
        <dbReference type="EMBL" id="PTX45336.1"/>
    </source>
</evidence>
<keyword evidence="1" id="KW-0328">Glycosyltransferase</keyword>
<proteinExistence type="predicted"/>
<dbReference type="AlphaFoldDB" id="A0A2T6ANL7"/>
<sequence>MKLILSHPTGNSFVRAAAMGFLKNDMLLNFSTSVTSFPGSVMDRLGGIGPLSEIRRRRYDSNLKPHTKSWPWVELGRLGAKKLGLNALVKHEKGIFCVDAVYKYQDRKVATLISQTESNKATLIYAYEDGALESFRAAKKSNLKCVYDLPIGYWRAARELMLQEQKNRPEWASTILGFDDSNLKLSRKDEEIALADLIIVASKFTAETLKLYPGNLPPVKIIPYAFPEVAEPKQYLGLDGKRPLKLLFVGGLSQRKGIAYLIEAVEQLNLNIELTIVGQKSVPNCKVLNNALDKFKWIPSLPHQKILDLMRDHDILVFPSLFEGFGLVITEAMSQGTPVITTNRTAGPDLITHGENGWIIEPGSTEALKSVLEEINSNPGVIAELGKAARETAKKRNWEAYGRELAEVIKQSGLQKLIN</sequence>
<reference evidence="4 5" key="1">
    <citation type="submission" date="2018-04" db="EMBL/GenBank/DDBJ databases">
        <title>Genomic Encyclopedia of Archaeal and Bacterial Type Strains, Phase II (KMG-II): from individual species to whole genera.</title>
        <authorList>
            <person name="Goeker M."/>
        </authorList>
    </citation>
    <scope>NUCLEOTIDE SEQUENCE [LARGE SCALE GENOMIC DNA]</scope>
    <source>
        <strain evidence="4 5">DSM 23082</strain>
    </source>
</reference>
<evidence type="ECO:0000259" key="3">
    <source>
        <dbReference type="Pfam" id="PF00534"/>
    </source>
</evidence>
<dbReference type="Proteomes" id="UP000244174">
    <property type="component" value="Unassembled WGS sequence"/>
</dbReference>
<dbReference type="RefSeq" id="WP_108171214.1">
    <property type="nucleotide sequence ID" value="NZ_QBKQ01000001.1"/>
</dbReference>
<dbReference type="PANTHER" id="PTHR12526">
    <property type="entry name" value="GLYCOSYLTRANSFERASE"/>
    <property type="match status" value="1"/>
</dbReference>
<feature type="domain" description="Glycosyl transferase family 1" evidence="3">
    <location>
        <begin position="242"/>
        <end position="391"/>
    </location>
</feature>